<sequence length="177" mass="19334">MTAVIERRSTPGRGEGIFALKPFKRGDILYTGVLENASVTNHSHASQVSKTRFGFHIGLSSIFNHSCSPNCGIMINESGAHNIVAMESILAGDEATYDYAMRNYRIEHFPGSCSCGKTNCRNTITGWIGLPQQRKDDYAGFIAPYLLEIDLKQGAARHSAMASSRVLSDFKAATDNL</sequence>
<evidence type="ECO:0000313" key="3">
    <source>
        <dbReference type="EMBL" id="MXP33053.1"/>
    </source>
</evidence>
<feature type="domain" description="SET" evidence="1">
    <location>
        <begin position="3"/>
        <end position="100"/>
    </location>
</feature>
<dbReference type="SUPFAM" id="SSF82199">
    <property type="entry name" value="SET domain"/>
    <property type="match status" value="1"/>
</dbReference>
<keyword evidence="3" id="KW-0808">Transferase</keyword>
<dbReference type="CDD" id="cd20071">
    <property type="entry name" value="SET_SMYD"/>
    <property type="match status" value="1"/>
</dbReference>
<accession>A0A845AV36</accession>
<dbReference type="RefSeq" id="WP_160777856.1">
    <property type="nucleotide sequence ID" value="NZ_BAAAZF010000001.1"/>
</dbReference>
<organism evidence="3 4">
    <name type="scientific">Parerythrobacter jejuensis</name>
    <dbReference type="NCBI Taxonomy" id="795812"/>
    <lineage>
        <taxon>Bacteria</taxon>
        <taxon>Pseudomonadati</taxon>
        <taxon>Pseudomonadota</taxon>
        <taxon>Alphaproteobacteria</taxon>
        <taxon>Sphingomonadales</taxon>
        <taxon>Erythrobacteraceae</taxon>
        <taxon>Parerythrobacter</taxon>
    </lineage>
</organism>
<dbReference type="InterPro" id="IPR001214">
    <property type="entry name" value="SET_dom"/>
</dbReference>
<keyword evidence="3" id="KW-0489">Methyltransferase</keyword>
<dbReference type="GO" id="GO:0008168">
    <property type="term" value="F:methyltransferase activity"/>
    <property type="evidence" value="ECO:0007669"/>
    <property type="project" value="UniProtKB-KW"/>
</dbReference>
<dbReference type="InterPro" id="IPR053201">
    <property type="entry name" value="Flavunoidine_N-MTase"/>
</dbReference>
<dbReference type="EMBL" id="WTYE01000001">
    <property type="protein sequence ID" value="MXP33053.1"/>
    <property type="molecule type" value="Genomic_DNA"/>
</dbReference>
<dbReference type="Pfam" id="PF00856">
    <property type="entry name" value="SET"/>
    <property type="match status" value="1"/>
</dbReference>
<dbReference type="GO" id="GO:0032259">
    <property type="term" value="P:methylation"/>
    <property type="evidence" value="ECO:0007669"/>
    <property type="project" value="UniProtKB-KW"/>
</dbReference>
<dbReference type="InterPro" id="IPR046341">
    <property type="entry name" value="SET_dom_sf"/>
</dbReference>
<gene>
    <name evidence="2" type="ORF">GRI94_00485</name>
    <name evidence="3" type="ORF">GRI94_14575</name>
</gene>
<protein>
    <submittedName>
        <fullName evidence="3">SET domain-containing protein-lysine N-methyltransferase</fullName>
    </submittedName>
</protein>
<evidence type="ECO:0000259" key="1">
    <source>
        <dbReference type="PROSITE" id="PS50280"/>
    </source>
</evidence>
<dbReference type="PANTHER" id="PTHR12350">
    <property type="entry name" value="HISTONE-LYSINE N-METHYLTRANSFERASE-RELATED"/>
    <property type="match status" value="1"/>
</dbReference>
<comment type="caution">
    <text evidence="3">The sequence shown here is derived from an EMBL/GenBank/DDBJ whole genome shotgun (WGS) entry which is preliminary data.</text>
</comment>
<proteinExistence type="predicted"/>
<evidence type="ECO:0000313" key="2">
    <source>
        <dbReference type="EMBL" id="MXP30293.1"/>
    </source>
</evidence>
<dbReference type="AlphaFoldDB" id="A0A845AV36"/>
<keyword evidence="4" id="KW-1185">Reference proteome</keyword>
<evidence type="ECO:0000313" key="4">
    <source>
        <dbReference type="Proteomes" id="UP000446786"/>
    </source>
</evidence>
<dbReference type="SMART" id="SM00317">
    <property type="entry name" value="SET"/>
    <property type="match status" value="1"/>
</dbReference>
<dbReference type="EMBL" id="WTYE01000001">
    <property type="protein sequence ID" value="MXP30293.1"/>
    <property type="molecule type" value="Genomic_DNA"/>
</dbReference>
<dbReference type="PROSITE" id="PS50280">
    <property type="entry name" value="SET"/>
    <property type="match status" value="1"/>
</dbReference>
<dbReference type="OrthoDB" id="9804945at2"/>
<name>A0A845AV36_9SPHN</name>
<dbReference type="PANTHER" id="PTHR12350:SF19">
    <property type="entry name" value="SET DOMAIN-CONTAINING PROTEIN"/>
    <property type="match status" value="1"/>
</dbReference>
<dbReference type="Gene3D" id="2.170.270.10">
    <property type="entry name" value="SET domain"/>
    <property type="match status" value="1"/>
</dbReference>
<reference evidence="3 4" key="1">
    <citation type="submission" date="2019-12" db="EMBL/GenBank/DDBJ databases">
        <title>Genomic-based taxomic classification of the family Erythrobacteraceae.</title>
        <authorList>
            <person name="Xu L."/>
        </authorList>
    </citation>
    <scope>NUCLEOTIDE SEQUENCE [LARGE SCALE GENOMIC DNA]</scope>
    <source>
        <strain evidence="3 4">JCM 16677</strain>
    </source>
</reference>
<dbReference type="Proteomes" id="UP000446786">
    <property type="component" value="Unassembled WGS sequence"/>
</dbReference>